<dbReference type="AlphaFoldDB" id="U5QL29"/>
<dbReference type="KEGG" id="glj:GKIL_3451"/>
<dbReference type="eggNOG" id="ENOG5032SVX">
    <property type="taxonomic scope" value="Bacteria"/>
</dbReference>
<dbReference type="HOGENOM" id="CLU_141457_1_0_3"/>
<gene>
    <name evidence="2" type="ORF">GKIL_3451</name>
</gene>
<reference evidence="2 3" key="1">
    <citation type="journal article" date="2013" name="PLoS ONE">
        <title>Cultivation and Complete Genome Sequencing of Gloeobacter kilaueensis sp. nov., from a Lava Cave in Kilauea Caldera, Hawai'i.</title>
        <authorList>
            <person name="Saw J.H."/>
            <person name="Schatz M."/>
            <person name="Brown M.V."/>
            <person name="Kunkel D.D."/>
            <person name="Foster J.S."/>
            <person name="Shick H."/>
            <person name="Christensen S."/>
            <person name="Hou S."/>
            <person name="Wan X."/>
            <person name="Donachie S.P."/>
        </authorList>
    </citation>
    <scope>NUCLEOTIDE SEQUENCE [LARGE SCALE GENOMIC DNA]</scope>
    <source>
        <strain evidence="3">JS</strain>
    </source>
</reference>
<name>U5QL29_GLOK1</name>
<dbReference type="RefSeq" id="WP_023174996.1">
    <property type="nucleotide sequence ID" value="NC_022600.1"/>
</dbReference>
<protein>
    <recommendedName>
        <fullName evidence="4">DUF760 domain-containing protein</fullName>
    </recommendedName>
</protein>
<evidence type="ECO:0000313" key="3">
    <source>
        <dbReference type="Proteomes" id="UP000017396"/>
    </source>
</evidence>
<dbReference type="OrthoDB" id="461768at2"/>
<dbReference type="STRING" id="1183438.GKIL_3451"/>
<accession>U5QL29</accession>
<dbReference type="PANTHER" id="PTHR33598">
    <property type="entry name" value="OS02G0833400 PROTEIN"/>
    <property type="match status" value="1"/>
</dbReference>
<organism evidence="2 3">
    <name type="scientific">Gloeobacter kilaueensis (strain ATCC BAA-2537 / CCAP 1431/1 / ULC 316 / JS1)</name>
    <dbReference type="NCBI Taxonomy" id="1183438"/>
    <lineage>
        <taxon>Bacteria</taxon>
        <taxon>Bacillati</taxon>
        <taxon>Cyanobacteriota</taxon>
        <taxon>Cyanophyceae</taxon>
        <taxon>Gloeobacterales</taxon>
        <taxon>Gloeobacteraceae</taxon>
        <taxon>Gloeobacter</taxon>
    </lineage>
</organism>
<dbReference type="Proteomes" id="UP000017396">
    <property type="component" value="Chromosome"/>
</dbReference>
<feature type="region of interest" description="Disordered" evidence="1">
    <location>
        <begin position="1"/>
        <end position="20"/>
    </location>
</feature>
<dbReference type="Pfam" id="PF05542">
    <property type="entry name" value="DUF760"/>
    <property type="match status" value="1"/>
</dbReference>
<evidence type="ECO:0008006" key="4">
    <source>
        <dbReference type="Google" id="ProtNLM"/>
    </source>
</evidence>
<evidence type="ECO:0000313" key="2">
    <source>
        <dbReference type="EMBL" id="AGY59697.1"/>
    </source>
</evidence>
<keyword evidence="3" id="KW-1185">Reference proteome</keyword>
<dbReference type="PANTHER" id="PTHR33598:SF2">
    <property type="entry name" value="MAR-BINDING FILAMENT-LIKE PROTEIN"/>
    <property type="match status" value="1"/>
</dbReference>
<evidence type="ECO:0000256" key="1">
    <source>
        <dbReference type="SAM" id="MobiDB-lite"/>
    </source>
</evidence>
<proteinExistence type="predicted"/>
<dbReference type="InterPro" id="IPR008479">
    <property type="entry name" value="DUF760"/>
</dbReference>
<sequence length="113" mass="12488">MLVPFDPDRADSNGERPTENKLQRYLQRQSPELLAQIAQSITPEVQQLIAGNIQGLMGSLPSTQFSVQVTTNRDSLSSLLASAMMTGYFLRNVETRMELESQLNSAIGEAEES</sequence>
<dbReference type="EMBL" id="CP003587">
    <property type="protein sequence ID" value="AGY59697.1"/>
    <property type="molecule type" value="Genomic_DNA"/>
</dbReference>